<feature type="compositionally biased region" description="Basic residues" evidence="1">
    <location>
        <begin position="22"/>
        <end position="33"/>
    </location>
</feature>
<gene>
    <name evidence="2" type="ORF">PCOR1329_LOCUS33802</name>
</gene>
<evidence type="ECO:0000256" key="1">
    <source>
        <dbReference type="SAM" id="MobiDB-lite"/>
    </source>
</evidence>
<proteinExistence type="predicted"/>
<feature type="region of interest" description="Disordered" evidence="1">
    <location>
        <begin position="181"/>
        <end position="217"/>
    </location>
</feature>
<protein>
    <submittedName>
        <fullName evidence="2">Uncharacterized protein</fullName>
    </submittedName>
</protein>
<reference evidence="2" key="1">
    <citation type="submission" date="2023-10" db="EMBL/GenBank/DDBJ databases">
        <authorList>
            <person name="Chen Y."/>
            <person name="Shah S."/>
            <person name="Dougan E. K."/>
            <person name="Thang M."/>
            <person name="Chan C."/>
        </authorList>
    </citation>
    <scope>NUCLEOTIDE SEQUENCE [LARGE SCALE GENOMIC DNA]</scope>
</reference>
<dbReference type="Proteomes" id="UP001189429">
    <property type="component" value="Unassembled WGS sequence"/>
</dbReference>
<accession>A0ABN9SYK7</accession>
<evidence type="ECO:0000313" key="3">
    <source>
        <dbReference type="Proteomes" id="UP001189429"/>
    </source>
</evidence>
<feature type="region of interest" description="Disordered" evidence="1">
    <location>
        <begin position="12"/>
        <end position="33"/>
    </location>
</feature>
<name>A0ABN9SYK7_9DINO</name>
<sequence length="262" mass="26528">MLQHPILSVIVSTSSTSSPGGGRRRRCSRRRGRWGQCGDIGGAGMAADSLRGVVVAPGMPSGALTARAHHSPLPRSPACPPGVAPARVPWAHGATADRLSASCGGSSGRTTPPAQALGEVPSAAGAARRASSCATLRPPPRWCVGPLPGPLPGPPPGVTQQQTMFLVARPGGPHLCAAPAPAAPPPPPPAVAPQDSEIATEKNANETVGQATPGDGVRSVGARMATLNAINGDLTVEELQRPKFTTAKYSSGNLRQGLDPHE</sequence>
<organism evidence="2 3">
    <name type="scientific">Prorocentrum cordatum</name>
    <dbReference type="NCBI Taxonomy" id="2364126"/>
    <lineage>
        <taxon>Eukaryota</taxon>
        <taxon>Sar</taxon>
        <taxon>Alveolata</taxon>
        <taxon>Dinophyceae</taxon>
        <taxon>Prorocentrales</taxon>
        <taxon>Prorocentraceae</taxon>
        <taxon>Prorocentrum</taxon>
    </lineage>
</organism>
<evidence type="ECO:0000313" key="2">
    <source>
        <dbReference type="EMBL" id="CAK0837680.1"/>
    </source>
</evidence>
<dbReference type="EMBL" id="CAUYUJ010014170">
    <property type="protein sequence ID" value="CAK0837680.1"/>
    <property type="molecule type" value="Genomic_DNA"/>
</dbReference>
<keyword evidence="3" id="KW-1185">Reference proteome</keyword>
<comment type="caution">
    <text evidence="2">The sequence shown here is derived from an EMBL/GenBank/DDBJ whole genome shotgun (WGS) entry which is preliminary data.</text>
</comment>
<feature type="compositionally biased region" description="Pro residues" evidence="1">
    <location>
        <begin position="181"/>
        <end position="191"/>
    </location>
</feature>